<evidence type="ECO:0000256" key="8">
    <source>
        <dbReference type="PROSITE-ProRule" id="PRU00176"/>
    </source>
</evidence>
<protein>
    <submittedName>
        <fullName evidence="10">Eukaryotic translation initiation factor 3 subunit B</fullName>
    </submittedName>
</protein>
<feature type="domain" description="RRM" evidence="9">
    <location>
        <begin position="80"/>
        <end position="163"/>
    </location>
</feature>
<comment type="subcellular location">
    <subcellularLocation>
        <location evidence="1">Cytoplasm</location>
    </subcellularLocation>
</comment>
<keyword evidence="4" id="KW-0853">WD repeat</keyword>
<name>T2MF16_HYDVU</name>
<dbReference type="GO" id="GO:0005852">
    <property type="term" value="C:eukaryotic translation initiation factor 3 complex"/>
    <property type="evidence" value="ECO:0007669"/>
    <property type="project" value="InterPro"/>
</dbReference>
<dbReference type="FunFam" id="3.30.70.330:FF:000607">
    <property type="entry name" value="Eukaryotic translation initiation factor 3 subunit B"/>
    <property type="match status" value="1"/>
</dbReference>
<keyword evidence="5 8" id="KW-0694">RNA-binding</keyword>
<feature type="non-terminal residue" evidence="10">
    <location>
        <position position="1"/>
    </location>
</feature>
<dbReference type="SUPFAM" id="SSF69322">
    <property type="entry name" value="Tricorn protease domain 2"/>
    <property type="match status" value="1"/>
</dbReference>
<proteinExistence type="evidence at transcript level"/>
<dbReference type="Gene3D" id="3.30.70.330">
    <property type="match status" value="1"/>
</dbReference>
<dbReference type="InterPro" id="IPR011400">
    <property type="entry name" value="EIF3B"/>
</dbReference>
<organism evidence="10">
    <name type="scientific">Hydra vulgaris</name>
    <name type="common">Hydra</name>
    <name type="synonym">Hydra attenuata</name>
    <dbReference type="NCBI Taxonomy" id="6087"/>
    <lineage>
        <taxon>Eukaryota</taxon>
        <taxon>Metazoa</taxon>
        <taxon>Cnidaria</taxon>
        <taxon>Hydrozoa</taxon>
        <taxon>Hydroidolina</taxon>
        <taxon>Anthoathecata</taxon>
        <taxon>Aplanulata</taxon>
        <taxon>Hydridae</taxon>
        <taxon>Hydra</taxon>
    </lineage>
</organism>
<dbReference type="Pfam" id="PF08662">
    <property type="entry name" value="eIF2A"/>
    <property type="match status" value="1"/>
</dbReference>
<dbReference type="PANTHER" id="PTHR14068">
    <property type="entry name" value="EUKARYOTIC TRANSLATION INITIATION FACTOR 3 EIF3 -RELATED"/>
    <property type="match status" value="1"/>
</dbReference>
<dbReference type="InterPro" id="IPR000504">
    <property type="entry name" value="RRM_dom"/>
</dbReference>
<dbReference type="InterPro" id="IPR013979">
    <property type="entry name" value="TIF_beta_prop-like"/>
</dbReference>
<evidence type="ECO:0000256" key="3">
    <source>
        <dbReference type="ARBA" id="ARBA00022540"/>
    </source>
</evidence>
<dbReference type="EMBL" id="HAAD01004449">
    <property type="protein sequence ID" value="CDG70681.1"/>
    <property type="molecule type" value="mRNA"/>
</dbReference>
<dbReference type="PANTHER" id="PTHR14068:SF0">
    <property type="entry name" value="EUKARYOTIC TRANSLATION INITIATION FACTOR 3 SUBUNIT B"/>
    <property type="match status" value="1"/>
</dbReference>
<dbReference type="GO" id="GO:0003723">
    <property type="term" value="F:RNA binding"/>
    <property type="evidence" value="ECO:0007669"/>
    <property type="project" value="UniProtKB-UniRule"/>
</dbReference>
<dbReference type="GO" id="GO:0031369">
    <property type="term" value="F:translation initiation factor binding"/>
    <property type="evidence" value="ECO:0007669"/>
    <property type="project" value="InterPro"/>
</dbReference>
<evidence type="ECO:0000256" key="7">
    <source>
        <dbReference type="ARBA" id="ARBA00047068"/>
    </source>
</evidence>
<dbReference type="InterPro" id="IPR015943">
    <property type="entry name" value="WD40/YVTN_repeat-like_dom_sf"/>
</dbReference>
<dbReference type="Gene3D" id="2.130.10.10">
    <property type="entry name" value="YVTN repeat-like/Quinoprotein amine dehydrogenase"/>
    <property type="match status" value="1"/>
</dbReference>
<dbReference type="SMART" id="SM00360">
    <property type="entry name" value="RRM"/>
    <property type="match status" value="1"/>
</dbReference>
<dbReference type="HAMAP" id="MF_03001">
    <property type="entry name" value="eIF3b"/>
    <property type="match status" value="1"/>
</dbReference>
<sequence>KRYSTVLLVYISRVKMVGIMAADEYSSYDNRIDNGYDSEEDFIDDTQFEDPEGFVDPMTEEELVGDILEQRPKESDSLDTVIIVDNVPIVGPDRLEKLKSMIHKVFSSFGTIVNDYYPEENGKTKGYIFLEFPKAEDAANAIKTANGYRLDKNHTFAVNSFNDFEKYKDISTDWVPPEKRVFNDFGNLKSWLLEPDSNDQYSMMTGNGERVVILQNGPTAPTVIKQRDNWTESYVMWSPKGTYMATIHKQGVVLWGGEEFARINRFNHTNVSLIDFSPCERYLVTFSANHMNNQEPAIVIWDILTGMKKRDFVAGGTWPVFKWSPDGSMVARSNGENLSIYESPNFVLLEKKSIKIPGLMDFSWSPKQNIIAYWVPEDKDTPARLCIMHLPSKKEIRVKNLFNVQDCKMFWQKSGDYLCVKVERLTKSKKRIYYNLELFRMNEKNVPVDTLELKDTISTFEWEPTGNKFCIIHGESPRISASFYQIESSQLGNVTLIKQFENKSCNAISWCPNGQFCVLAGLRNLNGSLEFIDTSDMTIMNSGEHFMASDIEWDPTGRYFMSGVSWWTHKVDNGYFIWSFQGKILQRHVLNQFSHFAWRPRPPTLLTEADIERVKKGLKKYQKMFEIKDRMSQTKASKELIEKRRALHDHFSGFRKRHDETFEDYKMLRLQLREGVDTDSLESQYGDVEEETIEFFIREDIEIIDTKEE</sequence>
<dbReference type="CDD" id="cd12278">
    <property type="entry name" value="RRM_eIF3B"/>
    <property type="match status" value="1"/>
</dbReference>
<keyword evidence="2" id="KW-0963">Cytoplasm</keyword>
<reference evidence="10" key="1">
    <citation type="journal article" date="2013" name="Genome Biol. Evol.">
        <title>Punctuated emergences of genetic and phenotypic innovations in eumetazoan, bilaterian, euteleostome, and hominidae ancestors.</title>
        <authorList>
            <person name="Wenger Y."/>
            <person name="Galliot B."/>
        </authorList>
    </citation>
    <scope>NUCLEOTIDE SEQUENCE</scope>
    <source>
        <tissue evidence="10">Whole animals</tissue>
    </source>
</reference>
<comment type="subunit">
    <text evidence="7">Component of the eukaryotic translation initiation factor 3 (eIF-3) complex. The eIF-3 complex interacts with pix. Interacts with mxt.</text>
</comment>
<keyword evidence="3 10" id="KW-0396">Initiation factor</keyword>
<evidence type="ECO:0000256" key="1">
    <source>
        <dbReference type="ARBA" id="ARBA00004496"/>
    </source>
</evidence>
<accession>T2MF16</accession>
<evidence type="ECO:0000259" key="9">
    <source>
        <dbReference type="PROSITE" id="PS50102"/>
    </source>
</evidence>
<evidence type="ECO:0000256" key="4">
    <source>
        <dbReference type="ARBA" id="ARBA00022574"/>
    </source>
</evidence>
<dbReference type="InterPro" id="IPR012677">
    <property type="entry name" value="Nucleotide-bd_a/b_plait_sf"/>
</dbReference>
<evidence type="ECO:0000313" key="10">
    <source>
        <dbReference type="EMBL" id="CDG70681.1"/>
    </source>
</evidence>
<evidence type="ECO:0000256" key="6">
    <source>
        <dbReference type="ARBA" id="ARBA00022917"/>
    </source>
</evidence>
<dbReference type="InterPro" id="IPR034363">
    <property type="entry name" value="eIF3B_RRM"/>
</dbReference>
<evidence type="ECO:0000256" key="2">
    <source>
        <dbReference type="ARBA" id="ARBA00022490"/>
    </source>
</evidence>
<dbReference type="Pfam" id="PF00076">
    <property type="entry name" value="RRM_1"/>
    <property type="match status" value="1"/>
</dbReference>
<dbReference type="InterPro" id="IPR035979">
    <property type="entry name" value="RBD_domain_sf"/>
</dbReference>
<keyword evidence="6" id="KW-0648">Protein biosynthesis</keyword>
<dbReference type="GO" id="GO:0003743">
    <property type="term" value="F:translation initiation factor activity"/>
    <property type="evidence" value="ECO:0007669"/>
    <property type="project" value="UniProtKB-KW"/>
</dbReference>
<dbReference type="AlphaFoldDB" id="T2MF16"/>
<evidence type="ECO:0000256" key="5">
    <source>
        <dbReference type="ARBA" id="ARBA00022884"/>
    </source>
</evidence>
<gene>
    <name evidence="10" type="primary">EIF3B</name>
</gene>
<dbReference type="PROSITE" id="PS50102">
    <property type="entry name" value="RRM"/>
    <property type="match status" value="1"/>
</dbReference>
<dbReference type="PIRSF" id="PIRSF036424">
    <property type="entry name" value="eIF3b"/>
    <property type="match status" value="1"/>
</dbReference>
<dbReference type="OrthoDB" id="10250414at2759"/>
<dbReference type="SUPFAM" id="SSF54928">
    <property type="entry name" value="RNA-binding domain, RBD"/>
    <property type="match status" value="1"/>
</dbReference>